<protein>
    <submittedName>
        <fullName evidence="2">Uncharacterized protein</fullName>
    </submittedName>
</protein>
<dbReference type="InParanoid" id="G0NLC0"/>
<dbReference type="PANTHER" id="PTHR45830">
    <property type="entry name" value="SERPENTINE RECEPTOR, CLASS I"/>
    <property type="match status" value="1"/>
</dbReference>
<evidence type="ECO:0000313" key="2">
    <source>
        <dbReference type="EMBL" id="EGT33287.1"/>
    </source>
</evidence>
<dbReference type="InterPro" id="IPR019429">
    <property type="entry name" value="7TM_GPCR_serpentine_rcpt_Sri"/>
</dbReference>
<feature type="transmembrane region" description="Helical" evidence="1">
    <location>
        <begin position="191"/>
        <end position="209"/>
    </location>
</feature>
<keyword evidence="1" id="KW-0812">Transmembrane</keyword>
<name>G0NLC0_CAEBE</name>
<dbReference type="eggNOG" id="ENOG502TJM3">
    <property type="taxonomic scope" value="Eukaryota"/>
</dbReference>
<dbReference type="HOGENOM" id="CLU_931346_0_0_1"/>
<dbReference type="PANTHER" id="PTHR45830:SF3">
    <property type="entry name" value="G PROTEIN-COUPLED RECEPTOR-RELATED"/>
    <property type="match status" value="1"/>
</dbReference>
<feature type="transmembrane region" description="Helical" evidence="1">
    <location>
        <begin position="82"/>
        <end position="100"/>
    </location>
</feature>
<accession>G0NLC0</accession>
<dbReference type="Pfam" id="PF10327">
    <property type="entry name" value="7TM_GPCR_Sri"/>
    <property type="match status" value="2"/>
</dbReference>
<reference evidence="3" key="1">
    <citation type="submission" date="2011-07" db="EMBL/GenBank/DDBJ databases">
        <authorList>
            <consortium name="Caenorhabditis brenneri Sequencing and Analysis Consortium"/>
            <person name="Wilson R.K."/>
        </authorList>
    </citation>
    <scope>NUCLEOTIDE SEQUENCE [LARGE SCALE GENOMIC DNA]</scope>
    <source>
        <strain evidence="3">PB2801</strain>
    </source>
</reference>
<feature type="transmembrane region" description="Helical" evidence="1">
    <location>
        <begin position="257"/>
        <end position="276"/>
    </location>
</feature>
<keyword evidence="1" id="KW-0472">Membrane</keyword>
<keyword evidence="1" id="KW-1133">Transmembrane helix</keyword>
<proteinExistence type="predicted"/>
<evidence type="ECO:0000256" key="1">
    <source>
        <dbReference type="SAM" id="Phobius"/>
    </source>
</evidence>
<keyword evidence="3" id="KW-1185">Reference proteome</keyword>
<feature type="transmembrane region" description="Helical" evidence="1">
    <location>
        <begin position="132"/>
        <end position="161"/>
    </location>
</feature>
<dbReference type="AlphaFoldDB" id="G0NLC0"/>
<feature type="transmembrane region" description="Helical" evidence="1">
    <location>
        <begin position="40"/>
        <end position="61"/>
    </location>
</feature>
<sequence>MTFLMDFHIAFLMQPVPLYPLLAGFTVGILAEWFDISTHYSMMMVMFIASTQLEVLVACFSKKHQAIAITLNFHIMPKPLEYFCYFLCVICPFIACGWFHSTHLSEKDQWDFIEQSFPEHLRGFKSIKHFDIYIQSLSITLCMICVIVGGLVLFLLFLIFITDTFRMMNQLKPRVLGTMTDIHLTHLMQPVPLYPSFAGYTVGILAEWFDISTHVSMMTVMFIPTFQLESLTLCFAKKHQAIAITLKYHIVPKWFEYFCYFCCIICPIAVCIWFHTTHLSKEEQWKYIRESLPDYLEGF</sequence>
<feature type="transmembrane region" description="Helical" evidence="1">
    <location>
        <begin position="12"/>
        <end position="34"/>
    </location>
</feature>
<dbReference type="EMBL" id="GL379904">
    <property type="protein sequence ID" value="EGT33287.1"/>
    <property type="molecule type" value="Genomic_DNA"/>
</dbReference>
<feature type="transmembrane region" description="Helical" evidence="1">
    <location>
        <begin position="215"/>
        <end position="236"/>
    </location>
</feature>
<evidence type="ECO:0000313" key="3">
    <source>
        <dbReference type="Proteomes" id="UP000008068"/>
    </source>
</evidence>
<dbReference type="OMA" id="CPISCCI"/>
<dbReference type="Proteomes" id="UP000008068">
    <property type="component" value="Unassembled WGS sequence"/>
</dbReference>
<organism evidence="3">
    <name type="scientific">Caenorhabditis brenneri</name>
    <name type="common">Nematode worm</name>
    <dbReference type="NCBI Taxonomy" id="135651"/>
    <lineage>
        <taxon>Eukaryota</taxon>
        <taxon>Metazoa</taxon>
        <taxon>Ecdysozoa</taxon>
        <taxon>Nematoda</taxon>
        <taxon>Chromadorea</taxon>
        <taxon>Rhabditida</taxon>
        <taxon>Rhabditina</taxon>
        <taxon>Rhabditomorpha</taxon>
        <taxon>Rhabditoidea</taxon>
        <taxon>Rhabditidae</taxon>
        <taxon>Peloderinae</taxon>
        <taxon>Caenorhabditis</taxon>
    </lineage>
</organism>
<gene>
    <name evidence="2" type="ORF">CAEBREN_03089</name>
</gene>